<accession>A0A699RW96</accession>
<proteinExistence type="predicted"/>
<gene>
    <name evidence="1" type="ORF">Tci_861718</name>
</gene>
<sequence length="110" mass="12287">MVAVFRIIRYLKGTPNLGVLFRPNGQLNIQIYTDVDWAGDKGTRRSTSGYFSLVGGNLVTWRSKKQKVVALSSAGAEFRGIAKGVAEALWIKKTLIRSRVFPERSNSYHV</sequence>
<comment type="caution">
    <text evidence="1">The sequence shown here is derived from an EMBL/GenBank/DDBJ whole genome shotgun (WGS) entry which is preliminary data.</text>
</comment>
<dbReference type="AlphaFoldDB" id="A0A699RW96"/>
<dbReference type="PANTHER" id="PTHR11439:SF467">
    <property type="entry name" value="INTEGRASE CATALYTIC DOMAIN-CONTAINING PROTEIN"/>
    <property type="match status" value="1"/>
</dbReference>
<dbReference type="CDD" id="cd09272">
    <property type="entry name" value="RNase_HI_RT_Ty1"/>
    <property type="match status" value="1"/>
</dbReference>
<organism evidence="1">
    <name type="scientific">Tanacetum cinerariifolium</name>
    <name type="common">Dalmatian daisy</name>
    <name type="synonym">Chrysanthemum cinerariifolium</name>
    <dbReference type="NCBI Taxonomy" id="118510"/>
    <lineage>
        <taxon>Eukaryota</taxon>
        <taxon>Viridiplantae</taxon>
        <taxon>Streptophyta</taxon>
        <taxon>Embryophyta</taxon>
        <taxon>Tracheophyta</taxon>
        <taxon>Spermatophyta</taxon>
        <taxon>Magnoliopsida</taxon>
        <taxon>eudicotyledons</taxon>
        <taxon>Gunneridae</taxon>
        <taxon>Pentapetalae</taxon>
        <taxon>asterids</taxon>
        <taxon>campanulids</taxon>
        <taxon>Asterales</taxon>
        <taxon>Asteraceae</taxon>
        <taxon>Asteroideae</taxon>
        <taxon>Anthemideae</taxon>
        <taxon>Anthemidinae</taxon>
        <taxon>Tanacetum</taxon>
    </lineage>
</organism>
<dbReference type="EMBL" id="BKCJ011122551">
    <property type="protein sequence ID" value="GFC89748.1"/>
    <property type="molecule type" value="Genomic_DNA"/>
</dbReference>
<protein>
    <submittedName>
        <fullName evidence="1">Putative ribonuclease H-like domain-containing protein</fullName>
    </submittedName>
</protein>
<reference evidence="1" key="1">
    <citation type="journal article" date="2019" name="Sci. Rep.">
        <title>Draft genome of Tanacetum cinerariifolium, the natural source of mosquito coil.</title>
        <authorList>
            <person name="Yamashiro T."/>
            <person name="Shiraishi A."/>
            <person name="Satake H."/>
            <person name="Nakayama K."/>
        </authorList>
    </citation>
    <scope>NUCLEOTIDE SEQUENCE</scope>
</reference>
<evidence type="ECO:0000313" key="1">
    <source>
        <dbReference type="EMBL" id="GFC89748.1"/>
    </source>
</evidence>
<name>A0A699RW96_TANCI</name>
<dbReference type="PANTHER" id="PTHR11439">
    <property type="entry name" value="GAG-POL-RELATED RETROTRANSPOSON"/>
    <property type="match status" value="1"/>
</dbReference>